<dbReference type="EMBL" id="UYRR01021605">
    <property type="protein sequence ID" value="VDK31067.1"/>
    <property type="molecule type" value="Genomic_DNA"/>
</dbReference>
<reference evidence="2 3" key="2">
    <citation type="submission" date="2018-11" db="EMBL/GenBank/DDBJ databases">
        <authorList>
            <consortium name="Pathogen Informatics"/>
        </authorList>
    </citation>
    <scope>NUCLEOTIDE SEQUENCE [LARGE SCALE GENOMIC DNA]</scope>
</reference>
<dbReference type="Proteomes" id="UP000267096">
    <property type="component" value="Unassembled WGS sequence"/>
</dbReference>
<name>A0A0M3JLC8_ANISI</name>
<reference evidence="4" key="1">
    <citation type="submission" date="2017-02" db="UniProtKB">
        <authorList>
            <consortium name="WormBaseParasite"/>
        </authorList>
    </citation>
    <scope>IDENTIFICATION</scope>
</reference>
<organism evidence="4">
    <name type="scientific">Anisakis simplex</name>
    <name type="common">Herring worm</name>
    <dbReference type="NCBI Taxonomy" id="6269"/>
    <lineage>
        <taxon>Eukaryota</taxon>
        <taxon>Metazoa</taxon>
        <taxon>Ecdysozoa</taxon>
        <taxon>Nematoda</taxon>
        <taxon>Chromadorea</taxon>
        <taxon>Rhabditida</taxon>
        <taxon>Spirurina</taxon>
        <taxon>Ascaridomorpha</taxon>
        <taxon>Ascaridoidea</taxon>
        <taxon>Anisakidae</taxon>
        <taxon>Anisakis</taxon>
        <taxon>Anisakis simplex complex</taxon>
    </lineage>
</organism>
<dbReference type="AlphaFoldDB" id="A0A0M3JLC8"/>
<dbReference type="WBParaSite" id="ASIM_0000845901-mRNA-1">
    <property type="protein sequence ID" value="ASIM_0000845901-mRNA-1"/>
    <property type="gene ID" value="ASIM_0000845901"/>
</dbReference>
<accession>A0A0M3JLC8</accession>
<feature type="region of interest" description="Disordered" evidence="1">
    <location>
        <begin position="1"/>
        <end position="35"/>
    </location>
</feature>
<protein>
    <submittedName>
        <fullName evidence="4">NR LBD domain-containing protein</fullName>
    </submittedName>
</protein>
<feature type="compositionally biased region" description="Polar residues" evidence="1">
    <location>
        <begin position="9"/>
        <end position="26"/>
    </location>
</feature>
<gene>
    <name evidence="2" type="ORF">ASIM_LOCUS8202</name>
</gene>
<evidence type="ECO:0000256" key="1">
    <source>
        <dbReference type="SAM" id="MobiDB-lite"/>
    </source>
</evidence>
<evidence type="ECO:0000313" key="3">
    <source>
        <dbReference type="Proteomes" id="UP000267096"/>
    </source>
</evidence>
<evidence type="ECO:0000313" key="4">
    <source>
        <dbReference type="WBParaSite" id="ASIM_0000845901-mRNA-1"/>
    </source>
</evidence>
<sequence length="96" mass="10850">MTVDVTVRSGMTSEHSLSAYSSQPSKTTPTGTPNTLPTLQQLLQEPYRPVYMNKARYMAVTMMTAFSKYSFEELRLAYFRDAILKESIKTSQRADG</sequence>
<proteinExistence type="predicted"/>
<evidence type="ECO:0000313" key="2">
    <source>
        <dbReference type="EMBL" id="VDK31067.1"/>
    </source>
</evidence>
<keyword evidence="3" id="KW-1185">Reference proteome</keyword>